<proteinExistence type="predicted"/>
<feature type="compositionally biased region" description="Acidic residues" evidence="5">
    <location>
        <begin position="1237"/>
        <end position="1248"/>
    </location>
</feature>
<name>A0A8S0WEH1_CYCAE</name>
<keyword evidence="3" id="KW-0539">Nucleus</keyword>
<dbReference type="Pfam" id="PF16755">
    <property type="entry name" value="Beta-prop_NUP159_NUP214"/>
    <property type="match status" value="1"/>
</dbReference>
<feature type="compositionally biased region" description="Polar residues" evidence="5">
    <location>
        <begin position="1294"/>
        <end position="1304"/>
    </location>
</feature>
<evidence type="ECO:0000256" key="5">
    <source>
        <dbReference type="SAM" id="MobiDB-lite"/>
    </source>
</evidence>
<feature type="compositionally biased region" description="Polar residues" evidence="5">
    <location>
        <begin position="901"/>
        <end position="911"/>
    </location>
</feature>
<feature type="compositionally biased region" description="Low complexity" evidence="5">
    <location>
        <begin position="1457"/>
        <end position="1479"/>
    </location>
</feature>
<feature type="compositionally biased region" description="Polar residues" evidence="5">
    <location>
        <begin position="1378"/>
        <end position="1391"/>
    </location>
</feature>
<feature type="coiled-coil region" evidence="4">
    <location>
        <begin position="1808"/>
        <end position="1878"/>
    </location>
</feature>
<feature type="compositionally biased region" description="Low complexity" evidence="5">
    <location>
        <begin position="697"/>
        <end position="715"/>
    </location>
</feature>
<feature type="compositionally biased region" description="Low complexity" evidence="5">
    <location>
        <begin position="813"/>
        <end position="822"/>
    </location>
</feature>
<feature type="region of interest" description="Disordered" evidence="5">
    <location>
        <begin position="876"/>
        <end position="993"/>
    </location>
</feature>
<evidence type="ECO:0000259" key="6">
    <source>
        <dbReference type="Pfam" id="PF16755"/>
    </source>
</evidence>
<feature type="compositionally biased region" description="Low complexity" evidence="5">
    <location>
        <begin position="584"/>
        <end position="594"/>
    </location>
</feature>
<dbReference type="OrthoDB" id="248320at2759"/>
<keyword evidence="2" id="KW-0813">Transport</keyword>
<evidence type="ECO:0000256" key="1">
    <source>
        <dbReference type="ARBA" id="ARBA00004123"/>
    </source>
</evidence>
<dbReference type="GO" id="GO:0005634">
    <property type="term" value="C:nucleus"/>
    <property type="evidence" value="ECO:0007669"/>
    <property type="project" value="UniProtKB-SubCell"/>
</dbReference>
<organism evidence="7 8">
    <name type="scientific">Cyclocybe aegerita</name>
    <name type="common">Black poplar mushroom</name>
    <name type="synonym">Agrocybe aegerita</name>
    <dbReference type="NCBI Taxonomy" id="1973307"/>
    <lineage>
        <taxon>Eukaryota</taxon>
        <taxon>Fungi</taxon>
        <taxon>Dikarya</taxon>
        <taxon>Basidiomycota</taxon>
        <taxon>Agaricomycotina</taxon>
        <taxon>Agaricomycetes</taxon>
        <taxon>Agaricomycetidae</taxon>
        <taxon>Agaricales</taxon>
        <taxon>Agaricineae</taxon>
        <taxon>Bolbitiaceae</taxon>
        <taxon>Cyclocybe</taxon>
    </lineage>
</organism>
<feature type="compositionally biased region" description="Low complexity" evidence="5">
    <location>
        <begin position="1033"/>
        <end position="1052"/>
    </location>
</feature>
<evidence type="ECO:0000256" key="2">
    <source>
        <dbReference type="ARBA" id="ARBA00022448"/>
    </source>
</evidence>
<accession>A0A8S0WEH1</accession>
<keyword evidence="8" id="KW-1185">Reference proteome</keyword>
<dbReference type="EMBL" id="CACVBS010000057">
    <property type="protein sequence ID" value="CAA7266890.1"/>
    <property type="molecule type" value="Genomic_DNA"/>
</dbReference>
<feature type="compositionally biased region" description="Low complexity" evidence="5">
    <location>
        <begin position="1348"/>
        <end position="1368"/>
    </location>
</feature>
<feature type="compositionally biased region" description="Low complexity" evidence="5">
    <location>
        <begin position="2044"/>
        <end position="2053"/>
    </location>
</feature>
<gene>
    <name evidence="7" type="ORF">AAE3_LOCUS9332</name>
</gene>
<feature type="region of interest" description="Disordered" evidence="5">
    <location>
        <begin position="1653"/>
        <end position="1673"/>
    </location>
</feature>
<evidence type="ECO:0000256" key="4">
    <source>
        <dbReference type="SAM" id="Coils"/>
    </source>
</evidence>
<evidence type="ECO:0000256" key="3">
    <source>
        <dbReference type="ARBA" id="ARBA00023242"/>
    </source>
</evidence>
<feature type="compositionally biased region" description="Polar residues" evidence="5">
    <location>
        <begin position="623"/>
        <end position="652"/>
    </location>
</feature>
<evidence type="ECO:0000313" key="8">
    <source>
        <dbReference type="Proteomes" id="UP000467700"/>
    </source>
</evidence>
<sequence>MNEFTPLNRPQQSQVTIDSIAKDCPSGGFNYPTFRQLNKQARIYLSQPFSLNPSVSYHLFAVSNSKGWFAAVQSTLSGSALIFSPLEDLRSAFTAAKEDAEGLFSPKRTLSIQAGNVNIIDFACNDTRLIVGLENGSLGVYDTASLFTPGTEPIQPLRTAQVQSSPLRQIAPNPGTEANLSELFAVVGDGKVQLLNMQLEPQGGWEGTDLMSQPISVAWSPKGKHIAIGLQTGDILTFSLTNKSTPHKHIPPTSDAILVSLNWLGPGHTFRTSYGAQGDIAAKQHIIVLDTKSSTAIYFAPDHPYPSYDRTQQNAFVLTLHKWDEEAASQADSKSLTVVGDVSSVDLEVLGNVGNNWHRHSQENQLSLPLDKSMDDTILLALEADLTDSSTNAPIMYAYLNDGSLQGWHAEHPSSKPYLGMITLGASSSTAAPATQASKDADMGIDAETPSTSAFAQPAPTTSAFGQPSFGQMSSPFGQTGGSTFGQSSFGQAQKAPAFGQSSFGQPSTTSAFGSFGQANQTNDTTSAFGAVKPAAGFGAFGGGGSTGAFGSGSSVGFGSAATPSAFSSFASNTTGNVFGQGSFGAPAAASSPPENADPTSMTREASMSDSTSGFGSMGLGSATPSDPNAVNSMFGSIQPGSSNNQTQSTSAFGGGLVKPASGFGAFGSFGSGGAFDPSNKPAPTVSAFSTAAPATTTTTSSRFGQSGFGQTSFGKPSFGQPAFGKTSLGATRASTTAPLSGGFSAFASAPTSFAAVTQPQKTSAFGSTEAKPATTGGFGAFASNAPSAFGSTATTESKPISGGFGSFASSTPSAFGSTAPATPSPAPEQKPAGAFGSFAGSSSAFGSTAAPTATASDVAKPAEAAKTSILEAPFGASSTSSSISPFGGNDANKTEATKPSAETAQRTSVFGTPFGGASSSSTASPFGTAQAKSPFGGTAPVSPAESPTIGSFALSPPSSPEPAQKTGPPFGGAANTMPTTPSGGAFGNIQVTPSAFKPATGFGAFGSTTPTDSPFMKKPETTVPVSVFNLSSTPTKTPASSTASPAFGTTSFGIPSTLGAQKSPFTPASPASPTPAIKPATSSGGFSAFSGQASVFGTLGGSGKSFSDLLKTGGEETKDPAKPTVAAPATPPPKDKEEKGKEKDEDEKPKTRVSVFGTPVSAPPTEPETKDDMPISAFAPVSKSSSGSSEEKEEKKANDKSGSSGVSDEPSYGKISTSSAASSFVDVTEEDGRAEEGEEGSEGEDGDGFLTESNSEDGSYHPEESEEESDSDADAQVSDEEGEGSPEPASIPLPSSRSASATPQPEVPKIEVSSSPDDSEGKSPSPKTPVREASTTPPGTPAKETKPLFGTPGPSTPPTTGTPTPFGFGLGLGRPSTKPTRSSPLANAVTQEDEEEDGATKSPIPPPVSPRPISRRLPVEPEGSKKKSPTPEPQPPSAKRPKTPPLLSTIPTPAMTVPLSATPTTASSTESSGSKASPFGLPGVSSTSFGILPSTKDASPPKDEPVRAAAAPPAPAMFGLPLPATAATPSTKPTNVFGTGIFGVPATTSSIPVTPSTTGARPPGYPPTPPLFGVPPTPLLTPSTSTASAPPIWGQPRQAPTMPTPGSIFGIPPPGSGQGLFGMPPVGTSPPSKPAVPPPSLFGTITPVAPAHAPTPAPLAAQTPPAQSPQAPLEEGMQKECMNLAITMNRDLEESARVAKNAQELRTRSTMSLGGGRNKVDLGDPSKWSFSDLPQFGQVMKLYEKDLEYLASEREKQRLKLKEIQSNMLKAGTRREEIARFNKAKDDKEFAKMLRARTLGPEHSETQTQLRKSIRTIRDRVQKLEKRLQDDKKKLSQAQSCKPAFRAPSLDTINRTYRNIELAIEQQSDQVTRLTSRIGKLDLNAVDTSSPMRDARLPDRRHGVRPEEIVPNVAVTTAAALNAERSAQRLKKALLAVRKEPLLNTKALAAPKAPVAFNTPQRPGAGSNTGLPTGFAFQAPIKGSLFAETPSPVPLPDWNLDVPEDQFDPTATPLPNTRRGAGSGQRKHPSVPLKKSAGSSPGAPTTAAVPVAFDWGPLPSFSNPAPAAGLPRSFVPISPASSPTAKK</sequence>
<comment type="caution">
    <text evidence="7">The sequence shown here is derived from an EMBL/GenBank/DDBJ whole genome shotgun (WGS) entry which is preliminary data.</text>
</comment>
<feature type="region of interest" description="Disordered" evidence="5">
    <location>
        <begin position="2005"/>
        <end position="2088"/>
    </location>
</feature>
<feature type="region of interest" description="Disordered" evidence="5">
    <location>
        <begin position="584"/>
        <end position="654"/>
    </location>
</feature>
<feature type="compositionally biased region" description="Polar residues" evidence="5">
    <location>
        <begin position="918"/>
        <end position="932"/>
    </location>
</feature>
<comment type="subcellular location">
    <subcellularLocation>
        <location evidence="1">Nucleus</location>
    </subcellularLocation>
</comment>
<keyword evidence="4" id="KW-0175">Coiled coil</keyword>
<feature type="compositionally biased region" description="Low complexity" evidence="5">
    <location>
        <begin position="1064"/>
        <end position="1098"/>
    </location>
</feature>
<dbReference type="Gene3D" id="2.130.10.10">
    <property type="entry name" value="YVTN repeat-like/Quinoprotein amine dehydrogenase"/>
    <property type="match status" value="1"/>
</dbReference>
<feature type="compositionally biased region" description="Polar residues" evidence="5">
    <location>
        <begin position="598"/>
        <end position="615"/>
    </location>
</feature>
<protein>
    <recommendedName>
        <fullName evidence="6">Nucleoporin Nup159/Nup146 N-terminal domain-containing protein</fullName>
    </recommendedName>
</protein>
<feature type="region of interest" description="Disordered" evidence="5">
    <location>
        <begin position="1033"/>
        <end position="1515"/>
    </location>
</feature>
<feature type="region of interest" description="Disordered" evidence="5">
    <location>
        <begin position="813"/>
        <end position="838"/>
    </location>
</feature>
<dbReference type="Proteomes" id="UP000467700">
    <property type="component" value="Unassembled WGS sequence"/>
</dbReference>
<feature type="compositionally biased region" description="Acidic residues" evidence="5">
    <location>
        <begin position="1265"/>
        <end position="1285"/>
    </location>
</feature>
<reference evidence="7 8" key="1">
    <citation type="submission" date="2020-01" db="EMBL/GenBank/DDBJ databases">
        <authorList>
            <person name="Gupta K D."/>
        </authorList>
    </citation>
    <scope>NUCLEOTIDE SEQUENCE [LARGE SCALE GENOMIC DNA]</scope>
</reference>
<feature type="region of interest" description="Disordered" evidence="5">
    <location>
        <begin position="697"/>
        <end position="727"/>
    </location>
</feature>
<feature type="compositionally biased region" description="Basic and acidic residues" evidence="5">
    <location>
        <begin position="1190"/>
        <end position="1200"/>
    </location>
</feature>
<feature type="domain" description="Nucleoporin Nup159/Nup146 N-terminal" evidence="6">
    <location>
        <begin position="53"/>
        <end position="388"/>
    </location>
</feature>
<dbReference type="SUPFAM" id="SSF117289">
    <property type="entry name" value="Nucleoporin domain"/>
    <property type="match status" value="1"/>
</dbReference>
<dbReference type="InterPro" id="IPR039462">
    <property type="entry name" value="Nup159/Nup146_N"/>
</dbReference>
<feature type="compositionally biased region" description="Basic and acidic residues" evidence="5">
    <location>
        <begin position="1134"/>
        <end position="1151"/>
    </location>
</feature>
<dbReference type="InterPro" id="IPR015943">
    <property type="entry name" value="WD40/YVTN_repeat-like_dom_sf"/>
</dbReference>
<evidence type="ECO:0000313" key="7">
    <source>
        <dbReference type="EMBL" id="CAA7266890.1"/>
    </source>
</evidence>